<organism evidence="3 4">
    <name type="scientific">Apiospora marii</name>
    <dbReference type="NCBI Taxonomy" id="335849"/>
    <lineage>
        <taxon>Eukaryota</taxon>
        <taxon>Fungi</taxon>
        <taxon>Dikarya</taxon>
        <taxon>Ascomycota</taxon>
        <taxon>Pezizomycotina</taxon>
        <taxon>Sordariomycetes</taxon>
        <taxon>Xylariomycetidae</taxon>
        <taxon>Amphisphaeriales</taxon>
        <taxon>Apiosporaceae</taxon>
        <taxon>Apiospora</taxon>
    </lineage>
</organism>
<keyword evidence="4" id="KW-1185">Reference proteome</keyword>
<evidence type="ECO:0000313" key="3">
    <source>
        <dbReference type="EMBL" id="KAK7996101.1"/>
    </source>
</evidence>
<evidence type="ECO:0000259" key="2">
    <source>
        <dbReference type="Pfam" id="PF01557"/>
    </source>
</evidence>
<dbReference type="Gene3D" id="3.90.850.10">
    <property type="entry name" value="Fumarylacetoacetase-like, C-terminal domain"/>
    <property type="match status" value="1"/>
</dbReference>
<evidence type="ECO:0000313" key="4">
    <source>
        <dbReference type="Proteomes" id="UP001396898"/>
    </source>
</evidence>
<gene>
    <name evidence="3" type="ORF">PG991_015568</name>
</gene>
<comment type="caution">
    <text evidence="3">The sequence shown here is derived from an EMBL/GenBank/DDBJ whole genome shotgun (WGS) entry which is preliminary data.</text>
</comment>
<sequence>MKFSRINNTIVRIVDPSKKDDPMPAHMTHCAATLLEVLKNNKPNQSDPRKRDLPFQPLSYRDFMLFPAHYAGAAAGIAALWLQQTRIPFLGTLLAWLAWFWHWATGSVSPLFRPTGLAKRQLIFYQGNHLSIVASGTPVAKPHYCARYLDVELELGVVLGQELYNAGSPNEALGAVAGLCVLNDFSARDVQWPEMRSGFGPQLCKSFASAISSEVVSYDEVYLLLPVNSAHSIAQPQNVEGKHSMTGNITPLKGRVTVNGKVVAECAVAHDDWQFTLGEALMYASQSTRLYPGELFGSGTFPRGAGIEYLSWSVKVGDTVTLEIDGVGSVTNTIVEEPQFGRH</sequence>
<dbReference type="PANTHER" id="PTHR43211">
    <property type="entry name" value="FUMARYLACETOACETATE HYDROLASE"/>
    <property type="match status" value="1"/>
</dbReference>
<dbReference type="InterPro" id="IPR036663">
    <property type="entry name" value="Fumarylacetoacetase_C_sf"/>
</dbReference>
<dbReference type="InterPro" id="IPR011234">
    <property type="entry name" value="Fumarylacetoacetase-like_C"/>
</dbReference>
<evidence type="ECO:0000256" key="1">
    <source>
        <dbReference type="ARBA" id="ARBA00010211"/>
    </source>
</evidence>
<accession>A0ABR1R261</accession>
<dbReference type="Pfam" id="PF01557">
    <property type="entry name" value="FAA_hydrolase"/>
    <property type="match status" value="1"/>
</dbReference>
<name>A0ABR1R261_9PEZI</name>
<dbReference type="SUPFAM" id="SSF56529">
    <property type="entry name" value="FAH"/>
    <property type="match status" value="1"/>
</dbReference>
<protein>
    <recommendedName>
        <fullName evidence="2">Fumarylacetoacetase-like C-terminal domain-containing protein</fullName>
    </recommendedName>
</protein>
<feature type="domain" description="Fumarylacetoacetase-like C-terminal" evidence="2">
    <location>
        <begin position="120"/>
        <end position="335"/>
    </location>
</feature>
<dbReference type="Proteomes" id="UP001396898">
    <property type="component" value="Unassembled WGS sequence"/>
</dbReference>
<comment type="similarity">
    <text evidence="1">Belongs to the FAH family.</text>
</comment>
<proteinExistence type="inferred from homology"/>
<dbReference type="PANTHER" id="PTHR43211:SF1">
    <property type="entry name" value="BLL6422 PROTEIN"/>
    <property type="match status" value="1"/>
</dbReference>
<reference evidence="3 4" key="1">
    <citation type="submission" date="2023-01" db="EMBL/GenBank/DDBJ databases">
        <title>Analysis of 21 Apiospora genomes using comparative genomics revels a genus with tremendous synthesis potential of carbohydrate active enzymes and secondary metabolites.</title>
        <authorList>
            <person name="Sorensen T."/>
        </authorList>
    </citation>
    <scope>NUCLEOTIDE SEQUENCE [LARGE SCALE GENOMIC DNA]</scope>
    <source>
        <strain evidence="3 4">CBS 20057</strain>
    </source>
</reference>
<dbReference type="EMBL" id="JAQQWI010000022">
    <property type="protein sequence ID" value="KAK7996101.1"/>
    <property type="molecule type" value="Genomic_DNA"/>
</dbReference>